<sequence>MLFLVWLWSLALPICVGASPDTKTRTICFTKRVSPSPTTPISTNNIVKTTTYKRVVTITTTPAVTITPKPITRTTKVISKTTVFSGKPQSTVSFTTTVVVPSTAVTTLPLETLTVETTTTITSTRTVQSETTVGLPSGFQPVRSTLPSAAAKKKRCLPAKPGPKPGPALCPLQNKPPPPSWPGAVTCVGVIQQYTTSTVTRTAQRTTTHRAPTPTITTTSTIVLTSTSILTTPDAATTVTATSVIIFTSTSAPVTTTTTTTTETVTATVYAATAYAQCTSGSTNFAATLSGHAIDASTDAYGEGLRPFTTSDNSREDCCESCAANPVCVGSAFYGGFNAGQRCYNFVAPGGATCGTGSGQQYTLGVYRDSAGPGQGYSISNGPCGAYRVNEGPFGAAAAVV</sequence>
<dbReference type="GeneID" id="70189197"/>
<dbReference type="Proteomes" id="UP000756346">
    <property type="component" value="Unassembled WGS sequence"/>
</dbReference>
<proteinExistence type="predicted"/>
<organism evidence="2 3">
    <name type="scientific">Microdochium trichocladiopsis</name>
    <dbReference type="NCBI Taxonomy" id="1682393"/>
    <lineage>
        <taxon>Eukaryota</taxon>
        <taxon>Fungi</taxon>
        <taxon>Dikarya</taxon>
        <taxon>Ascomycota</taxon>
        <taxon>Pezizomycotina</taxon>
        <taxon>Sordariomycetes</taxon>
        <taxon>Xylariomycetidae</taxon>
        <taxon>Xylariales</taxon>
        <taxon>Microdochiaceae</taxon>
        <taxon>Microdochium</taxon>
    </lineage>
</organism>
<accession>A0A9P8XVE9</accession>
<gene>
    <name evidence="2" type="ORF">B0I36DRAFT_368617</name>
</gene>
<name>A0A9P8XVE9_9PEZI</name>
<protein>
    <recommendedName>
        <fullName evidence="4">Apple domain-containing protein</fullName>
    </recommendedName>
</protein>
<dbReference type="AlphaFoldDB" id="A0A9P8XVE9"/>
<dbReference type="OrthoDB" id="10681679at2759"/>
<evidence type="ECO:0000313" key="3">
    <source>
        <dbReference type="Proteomes" id="UP000756346"/>
    </source>
</evidence>
<dbReference type="RefSeq" id="XP_046006878.1">
    <property type="nucleotide sequence ID" value="XM_046159651.1"/>
</dbReference>
<keyword evidence="1" id="KW-0732">Signal</keyword>
<evidence type="ECO:0008006" key="4">
    <source>
        <dbReference type="Google" id="ProtNLM"/>
    </source>
</evidence>
<feature type="signal peptide" evidence="1">
    <location>
        <begin position="1"/>
        <end position="18"/>
    </location>
</feature>
<keyword evidence="3" id="KW-1185">Reference proteome</keyword>
<feature type="chain" id="PRO_5040304265" description="Apple domain-containing protein" evidence="1">
    <location>
        <begin position="19"/>
        <end position="401"/>
    </location>
</feature>
<reference evidence="2" key="1">
    <citation type="journal article" date="2021" name="Nat. Commun.">
        <title>Genetic determinants of endophytism in the Arabidopsis root mycobiome.</title>
        <authorList>
            <person name="Mesny F."/>
            <person name="Miyauchi S."/>
            <person name="Thiergart T."/>
            <person name="Pickel B."/>
            <person name="Atanasova L."/>
            <person name="Karlsson M."/>
            <person name="Huettel B."/>
            <person name="Barry K.W."/>
            <person name="Haridas S."/>
            <person name="Chen C."/>
            <person name="Bauer D."/>
            <person name="Andreopoulos W."/>
            <person name="Pangilinan J."/>
            <person name="LaButti K."/>
            <person name="Riley R."/>
            <person name="Lipzen A."/>
            <person name="Clum A."/>
            <person name="Drula E."/>
            <person name="Henrissat B."/>
            <person name="Kohler A."/>
            <person name="Grigoriev I.V."/>
            <person name="Martin F.M."/>
            <person name="Hacquard S."/>
        </authorList>
    </citation>
    <scope>NUCLEOTIDE SEQUENCE</scope>
    <source>
        <strain evidence="2">MPI-CAGE-CH-0230</strain>
    </source>
</reference>
<evidence type="ECO:0000256" key="1">
    <source>
        <dbReference type="SAM" id="SignalP"/>
    </source>
</evidence>
<evidence type="ECO:0000313" key="2">
    <source>
        <dbReference type="EMBL" id="KAH7018611.1"/>
    </source>
</evidence>
<comment type="caution">
    <text evidence="2">The sequence shown here is derived from an EMBL/GenBank/DDBJ whole genome shotgun (WGS) entry which is preliminary data.</text>
</comment>
<dbReference type="EMBL" id="JAGTJQ010000011">
    <property type="protein sequence ID" value="KAH7018611.1"/>
    <property type="molecule type" value="Genomic_DNA"/>
</dbReference>